<sequence>MAEDKRKGRKRSNGQGSVYQRKDGMWVGAAYVLTTTGHRKRITVSGKTKAIVDRKLREAITRSDRGVPVAAESWTLGQYLEYWLENVVRMRRPKTYQGYEGVVRRYLMPGLGKKKLVQLKAPEVKAFFTRLESDCRCCSDGIDAARTPKNQRCCALGQCCGKRLSVRTVQFVHAVLRNALQQGPCARN</sequence>
<protein>
    <recommendedName>
        <fullName evidence="2">Integrase SAM-like N-terminal domain-containing protein</fullName>
    </recommendedName>
</protein>
<keyword evidence="4" id="KW-1185">Reference proteome</keyword>
<proteinExistence type="predicted"/>
<evidence type="ECO:0000256" key="1">
    <source>
        <dbReference type="ARBA" id="ARBA00023125"/>
    </source>
</evidence>
<reference evidence="3" key="1">
    <citation type="submission" date="2023-07" db="EMBL/GenBank/DDBJ databases">
        <title>Sequencing the genomes of 1000 actinobacteria strains.</title>
        <authorList>
            <person name="Klenk H.-P."/>
        </authorList>
    </citation>
    <scope>NUCLEOTIDE SEQUENCE</scope>
    <source>
        <strain evidence="3">DSM 45977</strain>
    </source>
</reference>
<gene>
    <name evidence="3" type="ORF">JOF55_001804</name>
</gene>
<accession>A0AAE3ZB16</accession>
<organism evidence="3 4">
    <name type="scientific">Haloactinomyces albus</name>
    <dbReference type="NCBI Taxonomy" id="1352928"/>
    <lineage>
        <taxon>Bacteria</taxon>
        <taxon>Bacillati</taxon>
        <taxon>Actinomycetota</taxon>
        <taxon>Actinomycetes</taxon>
        <taxon>Actinopolysporales</taxon>
        <taxon>Actinopolysporaceae</taxon>
        <taxon>Haloactinomyces</taxon>
    </lineage>
</organism>
<comment type="caution">
    <text evidence="3">The sequence shown here is derived from an EMBL/GenBank/DDBJ whole genome shotgun (WGS) entry which is preliminary data.</text>
</comment>
<dbReference type="InterPro" id="IPR011010">
    <property type="entry name" value="DNA_brk_join_enz"/>
</dbReference>
<dbReference type="EMBL" id="JAVDXW010000001">
    <property type="protein sequence ID" value="MDR7301623.1"/>
    <property type="molecule type" value="Genomic_DNA"/>
</dbReference>
<dbReference type="InterPro" id="IPR010998">
    <property type="entry name" value="Integrase_recombinase_N"/>
</dbReference>
<dbReference type="Proteomes" id="UP001180845">
    <property type="component" value="Unassembled WGS sequence"/>
</dbReference>
<evidence type="ECO:0000313" key="4">
    <source>
        <dbReference type="Proteomes" id="UP001180845"/>
    </source>
</evidence>
<dbReference type="Pfam" id="PF14659">
    <property type="entry name" value="Phage_int_SAM_3"/>
    <property type="match status" value="1"/>
</dbReference>
<feature type="domain" description="Integrase SAM-like N-terminal" evidence="2">
    <location>
        <begin position="75"/>
        <end position="129"/>
    </location>
</feature>
<keyword evidence="1" id="KW-0238">DNA-binding</keyword>
<evidence type="ECO:0000259" key="2">
    <source>
        <dbReference type="Pfam" id="PF14659"/>
    </source>
</evidence>
<dbReference type="GO" id="GO:0003677">
    <property type="term" value="F:DNA binding"/>
    <property type="evidence" value="ECO:0007669"/>
    <property type="project" value="UniProtKB-KW"/>
</dbReference>
<name>A0AAE3ZB16_9ACTN</name>
<dbReference type="InterPro" id="IPR004107">
    <property type="entry name" value="Integrase_SAM-like_N"/>
</dbReference>
<dbReference type="Gene3D" id="1.10.150.130">
    <property type="match status" value="1"/>
</dbReference>
<dbReference type="SUPFAM" id="SSF56349">
    <property type="entry name" value="DNA breaking-rejoining enzymes"/>
    <property type="match status" value="1"/>
</dbReference>
<dbReference type="AlphaFoldDB" id="A0AAE3ZB16"/>
<evidence type="ECO:0000313" key="3">
    <source>
        <dbReference type="EMBL" id="MDR7301623.1"/>
    </source>
</evidence>
<dbReference type="RefSeq" id="WP_310272417.1">
    <property type="nucleotide sequence ID" value="NZ_JAVDXW010000001.1"/>
</dbReference>
<dbReference type="GO" id="GO:0015074">
    <property type="term" value="P:DNA integration"/>
    <property type="evidence" value="ECO:0007669"/>
    <property type="project" value="InterPro"/>
</dbReference>